<reference evidence="2 3" key="1">
    <citation type="submission" date="2020-02" db="EMBL/GenBank/DDBJ databases">
        <title>Flavobacterium sp. genome.</title>
        <authorList>
            <person name="Jung H.S."/>
            <person name="Baek J.H."/>
            <person name="Jeon C.O."/>
        </authorList>
    </citation>
    <scope>NUCLEOTIDE SEQUENCE [LARGE SCALE GENOMIC DNA]</scope>
    <source>
        <strain evidence="2 3">SE-s27</strain>
    </source>
</reference>
<organism evidence="2 3">
    <name type="scientific">Flavobacterium solisilvae</name>
    <dbReference type="NCBI Taxonomy" id="1852019"/>
    <lineage>
        <taxon>Bacteria</taxon>
        <taxon>Pseudomonadati</taxon>
        <taxon>Bacteroidota</taxon>
        <taxon>Flavobacteriia</taxon>
        <taxon>Flavobacteriales</taxon>
        <taxon>Flavobacteriaceae</taxon>
        <taxon>Flavobacterium</taxon>
    </lineage>
</organism>
<keyword evidence="1" id="KW-1133">Transmembrane helix</keyword>
<feature type="transmembrane region" description="Helical" evidence="1">
    <location>
        <begin position="368"/>
        <end position="390"/>
    </location>
</feature>
<dbReference type="EMBL" id="JAAMPT010000206">
    <property type="protein sequence ID" value="NMH25347.1"/>
    <property type="molecule type" value="Genomic_DNA"/>
</dbReference>
<feature type="transmembrane region" description="Helical" evidence="1">
    <location>
        <begin position="33"/>
        <end position="50"/>
    </location>
</feature>
<dbReference type="Proteomes" id="UP000767947">
    <property type="component" value="Unassembled WGS sequence"/>
</dbReference>
<feature type="transmembrane region" description="Helical" evidence="1">
    <location>
        <begin position="106"/>
        <end position="127"/>
    </location>
</feature>
<protein>
    <recommendedName>
        <fullName evidence="4">EpsG family protein</fullName>
    </recommendedName>
</protein>
<feature type="transmembrane region" description="Helical" evidence="1">
    <location>
        <begin position="6"/>
        <end position="26"/>
    </location>
</feature>
<comment type="caution">
    <text evidence="2">The sequence shown here is derived from an EMBL/GenBank/DDBJ whole genome shotgun (WGS) entry which is preliminary data.</text>
</comment>
<keyword evidence="1" id="KW-0812">Transmembrane</keyword>
<feature type="transmembrane region" description="Helical" evidence="1">
    <location>
        <begin position="217"/>
        <end position="236"/>
    </location>
</feature>
<feature type="transmembrane region" description="Helical" evidence="1">
    <location>
        <begin position="342"/>
        <end position="361"/>
    </location>
</feature>
<keyword evidence="1" id="KW-0472">Membrane</keyword>
<evidence type="ECO:0000256" key="1">
    <source>
        <dbReference type="SAM" id="Phobius"/>
    </source>
</evidence>
<keyword evidence="3" id="KW-1185">Reference proteome</keyword>
<name>A0ABX1QWL1_9FLAO</name>
<feature type="transmembrane region" description="Helical" evidence="1">
    <location>
        <begin position="139"/>
        <end position="161"/>
    </location>
</feature>
<evidence type="ECO:0000313" key="3">
    <source>
        <dbReference type="Proteomes" id="UP000767947"/>
    </source>
</evidence>
<accession>A0ABX1QWL1</accession>
<proteinExistence type="predicted"/>
<gene>
    <name evidence="2" type="ORF">G6042_08705</name>
</gene>
<evidence type="ECO:0000313" key="2">
    <source>
        <dbReference type="EMBL" id="NMH25347.1"/>
    </source>
</evidence>
<feature type="transmembrane region" description="Helical" evidence="1">
    <location>
        <begin position="315"/>
        <end position="336"/>
    </location>
</feature>
<evidence type="ECO:0008006" key="4">
    <source>
        <dbReference type="Google" id="ProtNLM"/>
    </source>
</evidence>
<dbReference type="RefSeq" id="WP_169523941.1">
    <property type="nucleotide sequence ID" value="NZ_JAAMPT010000206.1"/>
</dbReference>
<feature type="transmembrane region" description="Helical" evidence="1">
    <location>
        <begin position="181"/>
        <end position="205"/>
    </location>
</feature>
<sequence length="414" mass="48254">MNKKIAGSGFPLFFLLPIAGFLTSLFDIKSKTSAFVYVAFATLFGYAISFSDSSADSYRYAEAFARFDNTLDYDTIVKMYRNGELRDTYQLLLFYFTSIFSDNPKVMYAFAGLVYGVFSYLNLRIFVKEQGNKWDKYTFVLALVFFTYISLANINGFRFWTGALVLFYAVYNCIILKKTRWIIGIMVAPLFHYGFMLIMPVLILYRFVHPMLYNSKRVNPILLYMFIIAFGFSWVLKTNSINLTFLTSYMLSGEVVERIDYVNSEEIANLVEGRKETSLFLNVQQYFDYGIKIYVFVAVLFLNRLIKRMKGDKTIYTNLFAFVLFFYAFAFLASSVPSGSRFFDIAHLFLFVLLVKFYAIYKTKSYQNLILWSLPVFAFNIAFINGMLPLMILTPTFWYGNVFWIIIEGIDFYV</sequence>